<name>A0A2N1M607_9GLOM</name>
<proteinExistence type="predicted"/>
<organism evidence="1 2">
    <name type="scientific">Rhizophagus irregularis</name>
    <dbReference type="NCBI Taxonomy" id="588596"/>
    <lineage>
        <taxon>Eukaryota</taxon>
        <taxon>Fungi</taxon>
        <taxon>Fungi incertae sedis</taxon>
        <taxon>Mucoromycota</taxon>
        <taxon>Glomeromycotina</taxon>
        <taxon>Glomeromycetes</taxon>
        <taxon>Glomerales</taxon>
        <taxon>Glomeraceae</taxon>
        <taxon>Rhizophagus</taxon>
    </lineage>
</organism>
<dbReference type="VEuPathDB" id="FungiDB:FUN_008042"/>
<comment type="caution">
    <text evidence="1">The sequence shown here is derived from an EMBL/GenBank/DDBJ whole genome shotgun (WGS) entry which is preliminary data.</text>
</comment>
<sequence>INNTDYEDHKESFHEDDYEAPQTLLQLMIRNIQNEVITEIWEVKPELSQTKFHFVILMADGNLKLSIANQELALLEVLSIVKDNYTEITAHREINFDYIHQVRGGYVYTEKLKNIVSVKAKYGRSLGIARKALDLAQKLNCYNELNGLLQMFIDEKQQELLQKDQTIDKENSNDHQRNDESDIICSNPHRFLNTVSCHSKFTPVNHSRCIGTVKDEVQSFYQRLFKKKPKSVSFTISEKEINYKVYTNSDLSFISNVRGPVEGSKRSLFEYLEEGGPIGIEKVVVEKIHKVFIV</sequence>
<feature type="non-terminal residue" evidence="1">
    <location>
        <position position="1"/>
    </location>
</feature>
<dbReference type="Proteomes" id="UP000233469">
    <property type="component" value="Unassembled WGS sequence"/>
</dbReference>
<evidence type="ECO:0000313" key="2">
    <source>
        <dbReference type="Proteomes" id="UP000233469"/>
    </source>
</evidence>
<dbReference type="AlphaFoldDB" id="A0A2N1M607"/>
<dbReference type="EMBL" id="LLXL01004760">
    <property type="protein sequence ID" value="PKK57087.1"/>
    <property type="molecule type" value="Genomic_DNA"/>
</dbReference>
<accession>A0A2N1M607</accession>
<reference evidence="1 2" key="1">
    <citation type="submission" date="2016-04" db="EMBL/GenBank/DDBJ databases">
        <title>Genome analyses suggest a sexual origin of heterokaryosis in a supposedly ancient asexual fungus.</title>
        <authorList>
            <person name="Ropars J."/>
            <person name="Sedzielewska K."/>
            <person name="Noel J."/>
            <person name="Charron P."/>
            <person name="Farinelli L."/>
            <person name="Marton T."/>
            <person name="Kruger M."/>
            <person name="Pelin A."/>
            <person name="Brachmann A."/>
            <person name="Corradi N."/>
        </authorList>
    </citation>
    <scope>NUCLEOTIDE SEQUENCE [LARGE SCALE GENOMIC DNA]</scope>
    <source>
        <strain evidence="1 2">C2</strain>
    </source>
</reference>
<reference evidence="1 2" key="2">
    <citation type="submission" date="2017-10" db="EMBL/GenBank/DDBJ databases">
        <title>Extensive intraspecific genome diversity in a model arbuscular mycorrhizal fungus.</title>
        <authorList>
            <person name="Chen E.C.H."/>
            <person name="Morin E."/>
            <person name="Baudet D."/>
            <person name="Noel J."/>
            <person name="Ndikumana S."/>
            <person name="Charron P."/>
            <person name="St-Onge C."/>
            <person name="Giorgi J."/>
            <person name="Grigoriev I.V."/>
            <person name="Roux C."/>
            <person name="Martin F.M."/>
            <person name="Corradi N."/>
        </authorList>
    </citation>
    <scope>NUCLEOTIDE SEQUENCE [LARGE SCALE GENOMIC DNA]</scope>
    <source>
        <strain evidence="1 2">C2</strain>
    </source>
</reference>
<protein>
    <submittedName>
        <fullName evidence="1">Uncharacterized protein</fullName>
    </submittedName>
</protein>
<gene>
    <name evidence="1" type="ORF">RhiirC2_826668</name>
</gene>
<evidence type="ECO:0000313" key="1">
    <source>
        <dbReference type="EMBL" id="PKK57087.1"/>
    </source>
</evidence>